<dbReference type="EMBL" id="JARQZJ010000004">
    <property type="protein sequence ID" value="KAK9870958.1"/>
    <property type="molecule type" value="Genomic_DNA"/>
</dbReference>
<accession>A0AAW1TQM7</accession>
<evidence type="ECO:0000313" key="1">
    <source>
        <dbReference type="EMBL" id="KAK9870958.1"/>
    </source>
</evidence>
<proteinExistence type="predicted"/>
<keyword evidence="2" id="KW-1185">Reference proteome</keyword>
<gene>
    <name evidence="1" type="ORF">WA026_009920</name>
</gene>
<sequence length="121" mass="14271">MSHGELRSSRFIVSKDPNIPEHDLDKSELLKKLSMLNKDDCTELKGIIDWVTQNKVSLQSEERKILWDIDFHNEEINRFHKLTLLASFSQAKPLNHIVDEQIQKATKILMLKEMQLRNKKF</sequence>
<organism evidence="1 2">
    <name type="scientific">Henosepilachna vigintioctopunctata</name>
    <dbReference type="NCBI Taxonomy" id="420089"/>
    <lineage>
        <taxon>Eukaryota</taxon>
        <taxon>Metazoa</taxon>
        <taxon>Ecdysozoa</taxon>
        <taxon>Arthropoda</taxon>
        <taxon>Hexapoda</taxon>
        <taxon>Insecta</taxon>
        <taxon>Pterygota</taxon>
        <taxon>Neoptera</taxon>
        <taxon>Endopterygota</taxon>
        <taxon>Coleoptera</taxon>
        <taxon>Polyphaga</taxon>
        <taxon>Cucujiformia</taxon>
        <taxon>Coccinelloidea</taxon>
        <taxon>Coccinellidae</taxon>
        <taxon>Epilachninae</taxon>
        <taxon>Epilachnini</taxon>
        <taxon>Henosepilachna</taxon>
    </lineage>
</organism>
<reference evidence="1 2" key="1">
    <citation type="submission" date="2023-03" db="EMBL/GenBank/DDBJ databases">
        <title>Genome insight into feeding habits of ladybird beetles.</title>
        <authorList>
            <person name="Li H.-S."/>
            <person name="Huang Y.-H."/>
            <person name="Pang H."/>
        </authorList>
    </citation>
    <scope>NUCLEOTIDE SEQUENCE [LARGE SCALE GENOMIC DNA]</scope>
    <source>
        <strain evidence="1">SYSU_2023b</strain>
        <tissue evidence="1">Whole body</tissue>
    </source>
</reference>
<evidence type="ECO:0000313" key="2">
    <source>
        <dbReference type="Proteomes" id="UP001431783"/>
    </source>
</evidence>
<comment type="caution">
    <text evidence="1">The sequence shown here is derived from an EMBL/GenBank/DDBJ whole genome shotgun (WGS) entry which is preliminary data.</text>
</comment>
<dbReference type="Proteomes" id="UP001431783">
    <property type="component" value="Unassembled WGS sequence"/>
</dbReference>
<protein>
    <submittedName>
        <fullName evidence="1">Uncharacterized protein</fullName>
    </submittedName>
</protein>
<dbReference type="AlphaFoldDB" id="A0AAW1TQM7"/>
<name>A0AAW1TQM7_9CUCU</name>